<evidence type="ECO:0000313" key="1">
    <source>
        <dbReference type="EMBL" id="KAJ4369946.1"/>
    </source>
</evidence>
<keyword evidence="2" id="KW-1185">Reference proteome</keyword>
<dbReference type="Proteomes" id="UP001140560">
    <property type="component" value="Unassembled WGS sequence"/>
</dbReference>
<organism evidence="1 2">
    <name type="scientific">Neocucurbitaria cava</name>
    <dbReference type="NCBI Taxonomy" id="798079"/>
    <lineage>
        <taxon>Eukaryota</taxon>
        <taxon>Fungi</taxon>
        <taxon>Dikarya</taxon>
        <taxon>Ascomycota</taxon>
        <taxon>Pezizomycotina</taxon>
        <taxon>Dothideomycetes</taxon>
        <taxon>Pleosporomycetidae</taxon>
        <taxon>Pleosporales</taxon>
        <taxon>Pleosporineae</taxon>
        <taxon>Cucurbitariaceae</taxon>
        <taxon>Neocucurbitaria</taxon>
    </lineage>
</organism>
<protein>
    <submittedName>
        <fullName evidence="1">Uncharacterized protein</fullName>
    </submittedName>
</protein>
<dbReference type="EMBL" id="JAPEUY010000009">
    <property type="protein sequence ID" value="KAJ4369946.1"/>
    <property type="molecule type" value="Genomic_DNA"/>
</dbReference>
<accession>A0A9W8Y9E0</accession>
<dbReference type="AlphaFoldDB" id="A0A9W8Y9E0"/>
<comment type="caution">
    <text evidence="1">The sequence shown here is derived from an EMBL/GenBank/DDBJ whole genome shotgun (WGS) entry which is preliminary data.</text>
</comment>
<evidence type="ECO:0000313" key="2">
    <source>
        <dbReference type="Proteomes" id="UP001140560"/>
    </source>
</evidence>
<dbReference type="OrthoDB" id="10603411at2759"/>
<sequence>MTFTNCHSDPGTSNCWTNTLFCGSGSTTTMQTIESNDCNWADMTHTPQPSLTCSTASTTYMACLPTRSIPPFPAMPTRSQRSVGDLGGRSQRWVADEARALPTVPTFHKPLCPSGGVGPECGDVPVFSVGPESTGIPQTMKEKAVCPNGLFGPRCGPLTSAVASASASATSEEEEPRFTTMEAQKSKNCPTSGFHHPGCGPLISGYEFKPTATTAPTPKKSPCPAGLYGPQCGPMVSGGGVASNSEERFTTQEQKVACPSGRLHGHQCGLVSGVSVEPTLVTVVLKA</sequence>
<reference evidence="1" key="1">
    <citation type="submission" date="2022-10" db="EMBL/GenBank/DDBJ databases">
        <title>Tapping the CABI collections for fungal endophytes: first genome assemblies for Collariella, Neodidymelliopsis, Ascochyta clinopodiicola, Didymella pomorum, Didymosphaeria variabile, Neocosmospora piperis and Neocucurbitaria cava.</title>
        <authorList>
            <person name="Hill R."/>
        </authorList>
    </citation>
    <scope>NUCLEOTIDE SEQUENCE</scope>
    <source>
        <strain evidence="1">IMI 356814</strain>
    </source>
</reference>
<proteinExistence type="predicted"/>
<name>A0A9W8Y9E0_9PLEO</name>
<gene>
    <name evidence="1" type="ORF">N0V83_005710</name>
</gene>